<dbReference type="STRING" id="272562.CA_C0407"/>
<dbReference type="EMBL" id="AE001437">
    <property type="protein sequence ID" value="AAK78387.1"/>
    <property type="molecule type" value="Genomic_DNA"/>
</dbReference>
<dbReference type="CDD" id="cd00143">
    <property type="entry name" value="PP2Cc"/>
    <property type="match status" value="1"/>
</dbReference>
<evidence type="ECO:0000259" key="1">
    <source>
        <dbReference type="PROSITE" id="PS51746"/>
    </source>
</evidence>
<dbReference type="eggNOG" id="COG0631">
    <property type="taxonomic scope" value="Bacteria"/>
</dbReference>
<dbReference type="KEGG" id="cac:CA_C0407"/>
<evidence type="ECO:0000313" key="3">
    <source>
        <dbReference type="Proteomes" id="UP000000814"/>
    </source>
</evidence>
<dbReference type="GeneID" id="44996916"/>
<proteinExistence type="predicted"/>
<dbReference type="GO" id="GO:0004722">
    <property type="term" value="F:protein serine/threonine phosphatase activity"/>
    <property type="evidence" value="ECO:0007669"/>
    <property type="project" value="InterPro"/>
</dbReference>
<name>Q97LZ3_CLOAB</name>
<dbReference type="AlphaFoldDB" id="Q97LZ3"/>
<organism evidence="2 3">
    <name type="scientific">Clostridium acetobutylicum (strain ATCC 824 / DSM 792 / JCM 1419 / IAM 19013 / LMG 5710 / NBRC 13948 / NRRL B-527 / VKM B-1787 / 2291 / W)</name>
    <dbReference type="NCBI Taxonomy" id="272562"/>
    <lineage>
        <taxon>Bacteria</taxon>
        <taxon>Bacillati</taxon>
        <taxon>Bacillota</taxon>
        <taxon>Clostridia</taxon>
        <taxon>Eubacteriales</taxon>
        <taxon>Clostridiaceae</taxon>
        <taxon>Clostridium</taxon>
    </lineage>
</organism>
<dbReference type="PIR" id="H96949">
    <property type="entry name" value="H96949"/>
</dbReference>
<dbReference type="Pfam" id="PF13672">
    <property type="entry name" value="PP2C_2"/>
    <property type="match status" value="1"/>
</dbReference>
<dbReference type="PANTHER" id="PTHR13832">
    <property type="entry name" value="PROTEIN PHOSPHATASE 2C"/>
    <property type="match status" value="1"/>
</dbReference>
<dbReference type="Proteomes" id="UP000000814">
    <property type="component" value="Chromosome"/>
</dbReference>
<evidence type="ECO:0000313" key="2">
    <source>
        <dbReference type="EMBL" id="AAK78387.1"/>
    </source>
</evidence>
<protein>
    <submittedName>
        <fullName evidence="2">PP2C phosphatase family</fullName>
    </submittedName>
</protein>
<dbReference type="InterPro" id="IPR001932">
    <property type="entry name" value="PPM-type_phosphatase-like_dom"/>
</dbReference>
<dbReference type="PATRIC" id="fig|272562.8.peg.603"/>
<keyword evidence="3" id="KW-1185">Reference proteome</keyword>
<dbReference type="OrthoDB" id="9801841at2"/>
<dbReference type="HOGENOM" id="CLU_034545_4_1_9"/>
<gene>
    <name evidence="2" type="ordered locus">CA_C0407</name>
</gene>
<accession>Q97LZ3</accession>
<dbReference type="SMART" id="SM00331">
    <property type="entry name" value="PP2C_SIG"/>
    <property type="match status" value="1"/>
</dbReference>
<dbReference type="SMART" id="SM00332">
    <property type="entry name" value="PP2Cc"/>
    <property type="match status" value="1"/>
</dbReference>
<feature type="domain" description="PPM-type phosphatase" evidence="1">
    <location>
        <begin position="7"/>
        <end position="256"/>
    </location>
</feature>
<dbReference type="PANTHER" id="PTHR13832:SF827">
    <property type="entry name" value="PROTEIN PHOSPHATASE 1L"/>
    <property type="match status" value="1"/>
</dbReference>
<dbReference type="SUPFAM" id="SSF81606">
    <property type="entry name" value="PP2C-like"/>
    <property type="match status" value="1"/>
</dbReference>
<dbReference type="Gene3D" id="3.60.40.10">
    <property type="entry name" value="PPM-type phosphatase domain"/>
    <property type="match status" value="1"/>
</dbReference>
<reference evidence="2 3" key="1">
    <citation type="journal article" date="2001" name="J. Bacteriol.">
        <title>Genome sequence and comparative analysis of the solvent-producing bacterium Clostridium acetobutylicum.</title>
        <authorList>
            <person name="Nolling J."/>
            <person name="Breton G."/>
            <person name="Omelchenko M.V."/>
            <person name="Makarova K.S."/>
            <person name="Zeng Q."/>
            <person name="Gibson R."/>
            <person name="Lee H.M."/>
            <person name="Dubois J."/>
            <person name="Qiu D."/>
            <person name="Hitti J."/>
            <person name="Wolf Y.I."/>
            <person name="Tatusov R.L."/>
            <person name="Sabathe F."/>
            <person name="Doucette-Stamm L."/>
            <person name="Soucaille P."/>
            <person name="Daly M.J."/>
            <person name="Bennett G.N."/>
            <person name="Koonin E.V."/>
            <person name="Smith D.R."/>
        </authorList>
    </citation>
    <scope>NUCLEOTIDE SEQUENCE [LARGE SCALE GENOMIC DNA]</scope>
    <source>
        <strain evidence="3">ATCC 824 / DSM 792 / JCM 1419 / LMG 5710 / VKM B-1787</strain>
    </source>
</reference>
<dbReference type="PROSITE" id="PS51746">
    <property type="entry name" value="PPM_2"/>
    <property type="match status" value="1"/>
</dbReference>
<dbReference type="InterPro" id="IPR036457">
    <property type="entry name" value="PPM-type-like_dom_sf"/>
</dbReference>
<dbReference type="InterPro" id="IPR015655">
    <property type="entry name" value="PP2C"/>
</dbReference>
<dbReference type="RefSeq" id="WP_010963729.1">
    <property type="nucleotide sequence ID" value="NC_003030.1"/>
</dbReference>
<sequence>MNKFVLMAGALSDKGNFKKTNEDNILVKIGEDKNGDFGIFVVCDGLGGLSSGEVASNMAVMRLKRWWEEDLKGLIKQKREDQIVPILSKILREINESIIQYGMLNGKRLGTTISLIFMYKSMYYILHVGDSRIYSIKNKIVKLTEDHSYVAYKVKNKMMTPEEARVSPERHVLLQCLGVKDEIDIFTTRGELSNNEIFMICSDGFYNELKEEDILTHIKGNMDFDNDALQYSAGKLVNIVKGRGESDNISVILVGIKKL</sequence>